<feature type="domain" description="HTH tetR-type" evidence="4">
    <location>
        <begin position="5"/>
        <end position="65"/>
    </location>
</feature>
<keyword evidence="2" id="KW-0238">DNA-binding</keyword>
<proteinExistence type="predicted"/>
<dbReference type="InterPro" id="IPR009057">
    <property type="entry name" value="Homeodomain-like_sf"/>
</dbReference>
<dbReference type="AlphaFoldDB" id="A0A0F9NZ83"/>
<keyword evidence="3" id="KW-0804">Transcription</keyword>
<gene>
    <name evidence="5" type="ORF">LCGC14_0907480</name>
</gene>
<dbReference type="InterPro" id="IPR001647">
    <property type="entry name" value="HTH_TetR"/>
</dbReference>
<protein>
    <recommendedName>
        <fullName evidence="4">HTH tetR-type domain-containing protein</fullName>
    </recommendedName>
</protein>
<dbReference type="SUPFAM" id="SSF46689">
    <property type="entry name" value="Homeodomain-like"/>
    <property type="match status" value="1"/>
</dbReference>
<dbReference type="PRINTS" id="PR00455">
    <property type="entry name" value="HTHTETR"/>
</dbReference>
<dbReference type="GO" id="GO:0003677">
    <property type="term" value="F:DNA binding"/>
    <property type="evidence" value="ECO:0007669"/>
    <property type="project" value="UniProtKB-KW"/>
</dbReference>
<sequence length="186" mass="20916">MSSRSETITRILDSAESHICKKGYNAFSFREIAHEIGIKSASVHYHFPTKANLAAAVVLRYTDSFIKSLGEPNSPNADAKDLLKNYIQEFQNVLISNDSMCLGGILSAELTSLPDEVADATRQFFIENLRWLTDVLQLHFGVNDIAISHFKAMKILAMLEGTLIVMRSLNREVQFEEMVEDFLNLS</sequence>
<evidence type="ECO:0000256" key="1">
    <source>
        <dbReference type="ARBA" id="ARBA00023015"/>
    </source>
</evidence>
<dbReference type="Pfam" id="PF00440">
    <property type="entry name" value="TetR_N"/>
    <property type="match status" value="1"/>
</dbReference>
<name>A0A0F9NZ83_9ZZZZ</name>
<dbReference type="InterPro" id="IPR036271">
    <property type="entry name" value="Tet_transcr_reg_TetR-rel_C_sf"/>
</dbReference>
<dbReference type="PANTHER" id="PTHR47506">
    <property type="entry name" value="TRANSCRIPTIONAL REGULATORY PROTEIN"/>
    <property type="match status" value="1"/>
</dbReference>
<organism evidence="5">
    <name type="scientific">marine sediment metagenome</name>
    <dbReference type="NCBI Taxonomy" id="412755"/>
    <lineage>
        <taxon>unclassified sequences</taxon>
        <taxon>metagenomes</taxon>
        <taxon>ecological metagenomes</taxon>
    </lineage>
</organism>
<evidence type="ECO:0000256" key="2">
    <source>
        <dbReference type="ARBA" id="ARBA00023125"/>
    </source>
</evidence>
<dbReference type="SUPFAM" id="SSF48498">
    <property type="entry name" value="Tetracyclin repressor-like, C-terminal domain"/>
    <property type="match status" value="1"/>
</dbReference>
<evidence type="ECO:0000313" key="5">
    <source>
        <dbReference type="EMBL" id="KKN23184.1"/>
    </source>
</evidence>
<evidence type="ECO:0000259" key="4">
    <source>
        <dbReference type="PROSITE" id="PS50977"/>
    </source>
</evidence>
<dbReference type="EMBL" id="LAZR01002996">
    <property type="protein sequence ID" value="KKN23184.1"/>
    <property type="molecule type" value="Genomic_DNA"/>
</dbReference>
<comment type="caution">
    <text evidence="5">The sequence shown here is derived from an EMBL/GenBank/DDBJ whole genome shotgun (WGS) entry which is preliminary data.</text>
</comment>
<dbReference type="Gene3D" id="1.10.357.10">
    <property type="entry name" value="Tetracycline Repressor, domain 2"/>
    <property type="match status" value="1"/>
</dbReference>
<dbReference type="PROSITE" id="PS50977">
    <property type="entry name" value="HTH_TETR_2"/>
    <property type="match status" value="1"/>
</dbReference>
<dbReference type="PANTHER" id="PTHR47506:SF6">
    <property type="entry name" value="HTH-TYPE TRANSCRIPTIONAL REPRESSOR NEMR"/>
    <property type="match status" value="1"/>
</dbReference>
<evidence type="ECO:0000256" key="3">
    <source>
        <dbReference type="ARBA" id="ARBA00023163"/>
    </source>
</evidence>
<accession>A0A0F9NZ83</accession>
<reference evidence="5" key="1">
    <citation type="journal article" date="2015" name="Nature">
        <title>Complex archaea that bridge the gap between prokaryotes and eukaryotes.</title>
        <authorList>
            <person name="Spang A."/>
            <person name="Saw J.H."/>
            <person name="Jorgensen S.L."/>
            <person name="Zaremba-Niedzwiedzka K."/>
            <person name="Martijn J."/>
            <person name="Lind A.E."/>
            <person name="van Eijk R."/>
            <person name="Schleper C."/>
            <person name="Guy L."/>
            <person name="Ettema T.J."/>
        </authorList>
    </citation>
    <scope>NUCLEOTIDE SEQUENCE</scope>
</reference>
<keyword evidence="1" id="KW-0805">Transcription regulation</keyword>